<dbReference type="Pfam" id="PF25234">
    <property type="entry name" value="Periphilin_C"/>
    <property type="match status" value="1"/>
</dbReference>
<feature type="compositionally biased region" description="Basic and acidic residues" evidence="1">
    <location>
        <begin position="32"/>
        <end position="46"/>
    </location>
</feature>
<dbReference type="Ensembl" id="ENSDLAT00005063658.2">
    <property type="protein sequence ID" value="ENSDLAP00005060095.1"/>
    <property type="gene ID" value="ENSDLAG00005025262.2"/>
</dbReference>
<dbReference type="GO" id="GO:0005654">
    <property type="term" value="C:nucleoplasm"/>
    <property type="evidence" value="ECO:0007669"/>
    <property type="project" value="TreeGrafter"/>
</dbReference>
<dbReference type="RefSeq" id="XP_051248836.1">
    <property type="nucleotide sequence ID" value="XM_051392876.1"/>
</dbReference>
<reference evidence="3" key="1">
    <citation type="submission" date="2025-08" db="UniProtKB">
        <authorList>
            <consortium name="Ensembl"/>
        </authorList>
    </citation>
    <scope>IDENTIFICATION</scope>
</reference>
<feature type="compositionally biased region" description="Basic and acidic residues" evidence="1">
    <location>
        <begin position="170"/>
        <end position="182"/>
    </location>
</feature>
<dbReference type="RefSeq" id="XP_051248835.1">
    <property type="nucleotide sequence ID" value="XM_051392875.1"/>
</dbReference>
<dbReference type="GeneTree" id="ENSGT00390000016228"/>
<dbReference type="PANTHER" id="PTHR15836">
    <property type="entry name" value="PERIPHILIN 1"/>
    <property type="match status" value="1"/>
</dbReference>
<feature type="domain" description="Periphilin-1 C-terminal" evidence="2">
    <location>
        <begin position="295"/>
        <end position="376"/>
    </location>
</feature>
<name>A0A8C4P027_DICLA</name>
<dbReference type="Proteomes" id="UP000694389">
    <property type="component" value="Unassembled WGS sequence"/>
</dbReference>
<feature type="region of interest" description="Disordered" evidence="1">
    <location>
        <begin position="18"/>
        <end position="221"/>
    </location>
</feature>
<keyword evidence="4" id="KW-1185">Reference proteome</keyword>
<dbReference type="GeneID" id="127359129"/>
<protein>
    <submittedName>
        <fullName evidence="3">Periphilin 1</fullName>
    </submittedName>
</protein>
<dbReference type="OMA" id="HVEYRDY"/>
<proteinExistence type="predicted"/>
<dbReference type="AlphaFoldDB" id="A0A8C4P027"/>
<reference evidence="3" key="2">
    <citation type="submission" date="2025-09" db="UniProtKB">
        <authorList>
            <consortium name="Ensembl"/>
        </authorList>
    </citation>
    <scope>IDENTIFICATION</scope>
</reference>
<dbReference type="GO" id="GO:0045892">
    <property type="term" value="P:negative regulation of DNA-templated transcription"/>
    <property type="evidence" value="ECO:0007669"/>
    <property type="project" value="InterPro"/>
</dbReference>
<evidence type="ECO:0000256" key="1">
    <source>
        <dbReference type="SAM" id="MobiDB-lite"/>
    </source>
</evidence>
<evidence type="ECO:0000313" key="4">
    <source>
        <dbReference type="Proteomes" id="UP000694389"/>
    </source>
</evidence>
<dbReference type="OrthoDB" id="8933311at2759"/>
<gene>
    <name evidence="3" type="primary">pphln1</name>
</gene>
<sequence>MTYRRDRSIREVYDERFLPERPGPYPRAAGAVERRGPFGRPEDDYNRGGYEYEGGPRFFPNGGGPRSYHEDQRGYHGDSLHFPAERRAGPPSRREDYPYRVPREEPHTGRPLEFGARAPPPHSVRSQGIYPAPRSLPESGEDSLVQAILNLDRGEDRDHYRRKAAPFPPLRERSPVRREVARSPHSRSGSSVSSRGYSPDRAKNLPFPSQQGKSVDGPEGLAGVSEHLWGALFPQTSGHDSLGYEETYSQSKMADKIPGLSREGSPHSATSNKEDSHPPEGEKEELLVASIVEESQKSSNAENFQERRALAIAAKAQEIEKVYRQDCETFGMVVKMLVAKDPNLEKQLQVPLRENLGEIRERCLEDLKQFISELDEAVRQPEPSVCDSTTPSATLTAHKLSKTGVNQSSSY</sequence>
<feature type="compositionally biased region" description="Basic and acidic residues" evidence="1">
    <location>
        <begin position="272"/>
        <end position="285"/>
    </location>
</feature>
<feature type="compositionally biased region" description="Low complexity" evidence="1">
    <location>
        <begin position="186"/>
        <end position="197"/>
    </location>
</feature>
<dbReference type="PANTHER" id="PTHR15836:SF4">
    <property type="entry name" value="PERIPHILIN-1"/>
    <property type="match status" value="1"/>
</dbReference>
<dbReference type="InterPro" id="IPR028851">
    <property type="entry name" value="Pphln1"/>
</dbReference>
<organism evidence="3 4">
    <name type="scientific">Dicentrarchus labrax</name>
    <name type="common">European seabass</name>
    <name type="synonym">Morone labrax</name>
    <dbReference type="NCBI Taxonomy" id="13489"/>
    <lineage>
        <taxon>Eukaryota</taxon>
        <taxon>Metazoa</taxon>
        <taxon>Chordata</taxon>
        <taxon>Craniata</taxon>
        <taxon>Vertebrata</taxon>
        <taxon>Euteleostomi</taxon>
        <taxon>Actinopterygii</taxon>
        <taxon>Neopterygii</taxon>
        <taxon>Teleostei</taxon>
        <taxon>Neoteleostei</taxon>
        <taxon>Acanthomorphata</taxon>
        <taxon>Eupercaria</taxon>
        <taxon>Moronidae</taxon>
        <taxon>Dicentrarchus</taxon>
    </lineage>
</organism>
<dbReference type="CTD" id="51535"/>
<feature type="region of interest" description="Disordered" evidence="1">
    <location>
        <begin position="235"/>
        <end position="285"/>
    </location>
</feature>
<dbReference type="CDD" id="cd22896">
    <property type="entry name" value="periphilin-like"/>
    <property type="match status" value="1"/>
</dbReference>
<evidence type="ECO:0000313" key="3">
    <source>
        <dbReference type="Ensembl" id="ENSDLAP00005060095.1"/>
    </source>
</evidence>
<dbReference type="InterPro" id="IPR057603">
    <property type="entry name" value="Periphilin-1_C"/>
</dbReference>
<accession>A0A8C4P027</accession>
<evidence type="ECO:0000259" key="2">
    <source>
        <dbReference type="Pfam" id="PF25234"/>
    </source>
</evidence>
<feature type="compositionally biased region" description="Basic and acidic residues" evidence="1">
    <location>
        <begin position="67"/>
        <end position="110"/>
    </location>
</feature>
<dbReference type="GO" id="GO:0045814">
    <property type="term" value="P:negative regulation of gene expression, epigenetic"/>
    <property type="evidence" value="ECO:0007669"/>
    <property type="project" value="TreeGrafter"/>
</dbReference>
<dbReference type="GO" id="GO:0097355">
    <property type="term" value="P:protein localization to heterochromatin"/>
    <property type="evidence" value="ECO:0007669"/>
    <property type="project" value="TreeGrafter"/>
</dbReference>